<protein>
    <submittedName>
        <fullName evidence="2">14055_t:CDS:1</fullName>
    </submittedName>
</protein>
<feature type="coiled-coil region" evidence="1">
    <location>
        <begin position="143"/>
        <end position="170"/>
    </location>
</feature>
<gene>
    <name evidence="2" type="ORF">AMORRO_LOCUS6783</name>
</gene>
<dbReference type="AlphaFoldDB" id="A0A9N9BUB8"/>
<evidence type="ECO:0000313" key="2">
    <source>
        <dbReference type="EMBL" id="CAG8578107.1"/>
    </source>
</evidence>
<evidence type="ECO:0000313" key="3">
    <source>
        <dbReference type="Proteomes" id="UP000789342"/>
    </source>
</evidence>
<feature type="coiled-coil region" evidence="1">
    <location>
        <begin position="69"/>
        <end position="96"/>
    </location>
</feature>
<proteinExistence type="predicted"/>
<sequence length="205" mass="23664">MILLSTSILTCNKILALRNTNARMLSNNGRILIPNDDKEGFDMREVLSKLKINELYQQANSLKKRETAIREVQQLWNELNDNKNQLEKKLKLLKLEATLQNPGCVISNSAEEQIQDISENFKEDSKNSLGKFALQQLENGKCQDRKKQKLQETEIKLKETEGQADEQQQLEIIQSVKTLDQLQEALNKINYKLLHSATYLRLIPK</sequence>
<dbReference type="EMBL" id="CAJVPV010004726">
    <property type="protein sequence ID" value="CAG8578107.1"/>
    <property type="molecule type" value="Genomic_DNA"/>
</dbReference>
<keyword evidence="1" id="KW-0175">Coiled coil</keyword>
<evidence type="ECO:0000256" key="1">
    <source>
        <dbReference type="SAM" id="Coils"/>
    </source>
</evidence>
<dbReference type="Proteomes" id="UP000789342">
    <property type="component" value="Unassembled WGS sequence"/>
</dbReference>
<comment type="caution">
    <text evidence="2">The sequence shown here is derived from an EMBL/GenBank/DDBJ whole genome shotgun (WGS) entry which is preliminary data.</text>
</comment>
<name>A0A9N9BUB8_9GLOM</name>
<reference evidence="2" key="1">
    <citation type="submission" date="2021-06" db="EMBL/GenBank/DDBJ databases">
        <authorList>
            <person name="Kallberg Y."/>
            <person name="Tangrot J."/>
            <person name="Rosling A."/>
        </authorList>
    </citation>
    <scope>NUCLEOTIDE SEQUENCE</scope>
    <source>
        <strain evidence="2">CL551</strain>
    </source>
</reference>
<keyword evidence="3" id="KW-1185">Reference proteome</keyword>
<accession>A0A9N9BUB8</accession>
<organism evidence="2 3">
    <name type="scientific">Acaulospora morrowiae</name>
    <dbReference type="NCBI Taxonomy" id="94023"/>
    <lineage>
        <taxon>Eukaryota</taxon>
        <taxon>Fungi</taxon>
        <taxon>Fungi incertae sedis</taxon>
        <taxon>Mucoromycota</taxon>
        <taxon>Glomeromycotina</taxon>
        <taxon>Glomeromycetes</taxon>
        <taxon>Diversisporales</taxon>
        <taxon>Acaulosporaceae</taxon>
        <taxon>Acaulospora</taxon>
    </lineage>
</organism>